<dbReference type="GeneID" id="99507857"/>
<keyword evidence="2" id="KW-0614">Plasmid</keyword>
<dbReference type="RefSeq" id="WP_118845523.1">
    <property type="nucleotide sequence ID" value="NZ_CP032092.1"/>
</dbReference>
<feature type="region of interest" description="Disordered" evidence="1">
    <location>
        <begin position="118"/>
        <end position="156"/>
    </location>
</feature>
<organism evidence="2 3">
    <name type="scientific">Pseudoalteromonas lipolytica</name>
    <dbReference type="NCBI Taxonomy" id="570156"/>
    <lineage>
        <taxon>Bacteria</taxon>
        <taxon>Pseudomonadati</taxon>
        <taxon>Pseudomonadota</taxon>
        <taxon>Gammaproteobacteria</taxon>
        <taxon>Alteromonadales</taxon>
        <taxon>Pseudoalteromonadaceae</taxon>
        <taxon>Pseudoalteromonas</taxon>
    </lineage>
</organism>
<reference evidence="2 3" key="1">
    <citation type="submission" date="2018-08" db="EMBL/GenBank/DDBJ databases">
        <title>Draft genome sequence of Pseudoalteromonas donghaensis HJ51.</title>
        <authorList>
            <person name="Oh J."/>
            <person name="Roh D."/>
        </authorList>
    </citation>
    <scope>NUCLEOTIDE SEQUENCE [LARGE SCALE GENOMIC DNA]</scope>
    <source>
        <strain evidence="2 3">HJ51</strain>
        <plasmid evidence="2 3">unnamed2</plasmid>
    </source>
</reference>
<accession>A0AAD0S555</accession>
<evidence type="ECO:0000256" key="1">
    <source>
        <dbReference type="SAM" id="MobiDB-lite"/>
    </source>
</evidence>
<name>A0AAD0S555_9GAMM</name>
<geneLocation type="plasmid" evidence="2 3">
    <name>unnamed2</name>
</geneLocation>
<evidence type="ECO:0008006" key="4">
    <source>
        <dbReference type="Google" id="ProtNLM"/>
    </source>
</evidence>
<dbReference type="AlphaFoldDB" id="A0AAD0S555"/>
<dbReference type="EMBL" id="CP032092">
    <property type="protein sequence ID" value="AXV67708.1"/>
    <property type="molecule type" value="Genomic_DNA"/>
</dbReference>
<gene>
    <name evidence="2" type="ORF">D0907_20480</name>
</gene>
<proteinExistence type="predicted"/>
<dbReference type="Proteomes" id="UP000264605">
    <property type="component" value="Plasmid unnamed2"/>
</dbReference>
<evidence type="ECO:0000313" key="2">
    <source>
        <dbReference type="EMBL" id="AXV67708.1"/>
    </source>
</evidence>
<feature type="compositionally biased region" description="Acidic residues" evidence="1">
    <location>
        <begin position="144"/>
        <end position="156"/>
    </location>
</feature>
<dbReference type="KEGG" id="pdj:D0907_20480"/>
<protein>
    <recommendedName>
        <fullName evidence="4">PRTRC system protein E</fullName>
    </recommendedName>
</protein>
<sequence>MIQSIANLMKQAGAKQVQLSIKLTDNGAQVVLNTQLYPSNSPELEGAIEKLNERDKSAQLRLRTALSKPLIAKGDIGELDVNFADYIIQYTDSFVSAAASYNSLVDVKSSLDAATSSVGASEGSVTKKNEPTVNAEPSITVDEGFSDFDDEQADSL</sequence>
<evidence type="ECO:0000313" key="3">
    <source>
        <dbReference type="Proteomes" id="UP000264605"/>
    </source>
</evidence>